<sequence length="285" mass="31548">MIRNYFYLGVTLVTFAGVAPDWAAPGVGTGARPFKPTNSVTIRQSASNLCTNHLFGEFVEHPEDCRMFFLCMENGDAVLASCPSTMLFNTESRLCDAAENVRCSNATNTIPQNPSDTEQTNDQVTDAASYCANLTPLQSNDRIVYIGSSTSCGNYYICYYGQAILQECSKELHWNAITGKCDIPVRAQCTVGGEQMPPDSASNGNPSPLGDGNSANEFIHCPAYGQHLYPHMKRCEFFIYCVKGHATLQQCPFYYFFDVVTKSCQWSRTALCARNLQLPRQLKHS</sequence>
<keyword evidence="2 6" id="KW-0732">Signal</keyword>
<dbReference type="GO" id="GO:0008061">
    <property type="term" value="F:chitin binding"/>
    <property type="evidence" value="ECO:0007669"/>
    <property type="project" value="UniProtKB-KW"/>
</dbReference>
<evidence type="ECO:0000313" key="9">
    <source>
        <dbReference type="Proteomes" id="UP000007798"/>
    </source>
</evidence>
<keyword evidence="9" id="KW-1185">Reference proteome</keyword>
<dbReference type="InterPro" id="IPR036508">
    <property type="entry name" value="Chitin-bd_dom_sf"/>
</dbReference>
<evidence type="ECO:0000256" key="5">
    <source>
        <dbReference type="ARBA" id="ARBA00023180"/>
    </source>
</evidence>
<gene>
    <name evidence="8" type="primary">Dwil\GK10520</name>
    <name evidence="8" type="ORF">Dwil_GK10520</name>
</gene>
<dbReference type="Pfam" id="PF01607">
    <property type="entry name" value="CBM_14"/>
    <property type="match status" value="3"/>
</dbReference>
<dbReference type="GO" id="GO:0005576">
    <property type="term" value="C:extracellular region"/>
    <property type="evidence" value="ECO:0007669"/>
    <property type="project" value="InterPro"/>
</dbReference>
<dbReference type="PANTHER" id="PTHR23301">
    <property type="entry name" value="CHITIN BINDING PERITROPHIN-A"/>
    <property type="match status" value="1"/>
</dbReference>
<keyword evidence="1" id="KW-0147">Chitin-binding</keyword>
<proteinExistence type="predicted"/>
<evidence type="ECO:0000256" key="3">
    <source>
        <dbReference type="ARBA" id="ARBA00022737"/>
    </source>
</evidence>
<dbReference type="AlphaFoldDB" id="B4NLW3"/>
<name>B4NLW3_DROWI</name>
<feature type="domain" description="Chitin-binding type-2" evidence="7">
    <location>
        <begin position="218"/>
        <end position="274"/>
    </location>
</feature>
<reference evidence="8 9" key="1">
    <citation type="journal article" date="2007" name="Nature">
        <title>Evolution of genes and genomes on the Drosophila phylogeny.</title>
        <authorList>
            <consortium name="Drosophila 12 Genomes Consortium"/>
            <person name="Clark A.G."/>
            <person name="Eisen M.B."/>
            <person name="Smith D.R."/>
            <person name="Bergman C.M."/>
            <person name="Oliver B."/>
            <person name="Markow T.A."/>
            <person name="Kaufman T.C."/>
            <person name="Kellis M."/>
            <person name="Gelbart W."/>
            <person name="Iyer V.N."/>
            <person name="Pollard D.A."/>
            <person name="Sackton T.B."/>
            <person name="Larracuente A.M."/>
            <person name="Singh N.D."/>
            <person name="Abad J.P."/>
            <person name="Abt D.N."/>
            <person name="Adryan B."/>
            <person name="Aguade M."/>
            <person name="Akashi H."/>
            <person name="Anderson W.W."/>
            <person name="Aquadro C.F."/>
            <person name="Ardell D.H."/>
            <person name="Arguello R."/>
            <person name="Artieri C.G."/>
            <person name="Barbash D.A."/>
            <person name="Barker D."/>
            <person name="Barsanti P."/>
            <person name="Batterham P."/>
            <person name="Batzoglou S."/>
            <person name="Begun D."/>
            <person name="Bhutkar A."/>
            <person name="Blanco E."/>
            <person name="Bosak S.A."/>
            <person name="Bradley R.K."/>
            <person name="Brand A.D."/>
            <person name="Brent M.R."/>
            <person name="Brooks A.N."/>
            <person name="Brown R.H."/>
            <person name="Butlin R.K."/>
            <person name="Caggese C."/>
            <person name="Calvi B.R."/>
            <person name="Bernardo de Carvalho A."/>
            <person name="Caspi A."/>
            <person name="Castrezana S."/>
            <person name="Celniker S.E."/>
            <person name="Chang J.L."/>
            <person name="Chapple C."/>
            <person name="Chatterji S."/>
            <person name="Chinwalla A."/>
            <person name="Civetta A."/>
            <person name="Clifton S.W."/>
            <person name="Comeron J.M."/>
            <person name="Costello J.C."/>
            <person name="Coyne J.A."/>
            <person name="Daub J."/>
            <person name="David R.G."/>
            <person name="Delcher A.L."/>
            <person name="Delehaunty K."/>
            <person name="Do C.B."/>
            <person name="Ebling H."/>
            <person name="Edwards K."/>
            <person name="Eickbush T."/>
            <person name="Evans J.D."/>
            <person name="Filipski A."/>
            <person name="Findeiss S."/>
            <person name="Freyhult E."/>
            <person name="Fulton L."/>
            <person name="Fulton R."/>
            <person name="Garcia A.C."/>
            <person name="Gardiner A."/>
            <person name="Garfield D.A."/>
            <person name="Garvin B.E."/>
            <person name="Gibson G."/>
            <person name="Gilbert D."/>
            <person name="Gnerre S."/>
            <person name="Godfrey J."/>
            <person name="Good R."/>
            <person name="Gotea V."/>
            <person name="Gravely B."/>
            <person name="Greenberg A.J."/>
            <person name="Griffiths-Jones S."/>
            <person name="Gross S."/>
            <person name="Guigo R."/>
            <person name="Gustafson E.A."/>
            <person name="Haerty W."/>
            <person name="Hahn M.W."/>
            <person name="Halligan D.L."/>
            <person name="Halpern A.L."/>
            <person name="Halter G.M."/>
            <person name="Han M.V."/>
            <person name="Heger A."/>
            <person name="Hillier L."/>
            <person name="Hinrichs A.S."/>
            <person name="Holmes I."/>
            <person name="Hoskins R.A."/>
            <person name="Hubisz M.J."/>
            <person name="Hultmark D."/>
            <person name="Huntley M.A."/>
            <person name="Jaffe D.B."/>
            <person name="Jagadeeshan S."/>
            <person name="Jeck W.R."/>
            <person name="Johnson J."/>
            <person name="Jones C.D."/>
            <person name="Jordan W.C."/>
            <person name="Karpen G.H."/>
            <person name="Kataoka E."/>
            <person name="Keightley P.D."/>
            <person name="Kheradpour P."/>
            <person name="Kirkness E.F."/>
            <person name="Koerich L.B."/>
            <person name="Kristiansen K."/>
            <person name="Kudrna D."/>
            <person name="Kulathinal R.J."/>
            <person name="Kumar S."/>
            <person name="Kwok R."/>
            <person name="Lander E."/>
            <person name="Langley C.H."/>
            <person name="Lapoint R."/>
            <person name="Lazzaro B.P."/>
            <person name="Lee S.J."/>
            <person name="Levesque L."/>
            <person name="Li R."/>
            <person name="Lin C.F."/>
            <person name="Lin M.F."/>
            <person name="Lindblad-Toh K."/>
            <person name="Llopart A."/>
            <person name="Long M."/>
            <person name="Low L."/>
            <person name="Lozovsky E."/>
            <person name="Lu J."/>
            <person name="Luo M."/>
            <person name="Machado C.A."/>
            <person name="Makalowski W."/>
            <person name="Marzo M."/>
            <person name="Matsuda M."/>
            <person name="Matzkin L."/>
            <person name="McAllister B."/>
            <person name="McBride C.S."/>
            <person name="McKernan B."/>
            <person name="McKernan K."/>
            <person name="Mendez-Lago M."/>
            <person name="Minx P."/>
            <person name="Mollenhauer M.U."/>
            <person name="Montooth K."/>
            <person name="Mount S.M."/>
            <person name="Mu X."/>
            <person name="Myers E."/>
            <person name="Negre B."/>
            <person name="Newfeld S."/>
            <person name="Nielsen R."/>
            <person name="Noor M.A."/>
            <person name="O'Grady P."/>
            <person name="Pachter L."/>
            <person name="Papaceit M."/>
            <person name="Parisi M.J."/>
            <person name="Parisi M."/>
            <person name="Parts L."/>
            <person name="Pedersen J.S."/>
            <person name="Pesole G."/>
            <person name="Phillippy A.M."/>
            <person name="Ponting C.P."/>
            <person name="Pop M."/>
            <person name="Porcelli D."/>
            <person name="Powell J.R."/>
            <person name="Prohaska S."/>
            <person name="Pruitt K."/>
            <person name="Puig M."/>
            <person name="Quesneville H."/>
            <person name="Ram K.R."/>
            <person name="Rand D."/>
            <person name="Rasmussen M.D."/>
            <person name="Reed L.K."/>
            <person name="Reenan R."/>
            <person name="Reily A."/>
            <person name="Remington K.A."/>
            <person name="Rieger T.T."/>
            <person name="Ritchie M.G."/>
            <person name="Robin C."/>
            <person name="Rogers Y.H."/>
            <person name="Rohde C."/>
            <person name="Rozas J."/>
            <person name="Rubenfield M.J."/>
            <person name="Ruiz A."/>
            <person name="Russo S."/>
            <person name="Salzberg S.L."/>
            <person name="Sanchez-Gracia A."/>
            <person name="Saranga D.J."/>
            <person name="Sato H."/>
            <person name="Schaeffer S.W."/>
            <person name="Schatz M.C."/>
            <person name="Schlenke T."/>
            <person name="Schwartz R."/>
            <person name="Segarra C."/>
            <person name="Singh R.S."/>
            <person name="Sirot L."/>
            <person name="Sirota M."/>
            <person name="Sisneros N.B."/>
            <person name="Smith C.D."/>
            <person name="Smith T.F."/>
            <person name="Spieth J."/>
            <person name="Stage D.E."/>
            <person name="Stark A."/>
            <person name="Stephan W."/>
            <person name="Strausberg R.L."/>
            <person name="Strempel S."/>
            <person name="Sturgill D."/>
            <person name="Sutton G."/>
            <person name="Sutton G.G."/>
            <person name="Tao W."/>
            <person name="Teichmann S."/>
            <person name="Tobari Y.N."/>
            <person name="Tomimura Y."/>
            <person name="Tsolas J.M."/>
            <person name="Valente V.L."/>
            <person name="Venter E."/>
            <person name="Venter J.C."/>
            <person name="Vicario S."/>
            <person name="Vieira F.G."/>
            <person name="Vilella A.J."/>
            <person name="Villasante A."/>
            <person name="Walenz B."/>
            <person name="Wang J."/>
            <person name="Wasserman M."/>
            <person name="Watts T."/>
            <person name="Wilson D."/>
            <person name="Wilson R.K."/>
            <person name="Wing R.A."/>
            <person name="Wolfner M.F."/>
            <person name="Wong A."/>
            <person name="Wong G.K."/>
            <person name="Wu C.I."/>
            <person name="Wu G."/>
            <person name="Yamamoto D."/>
            <person name="Yang H.P."/>
            <person name="Yang S.P."/>
            <person name="Yorke J.A."/>
            <person name="Yoshida K."/>
            <person name="Zdobnov E."/>
            <person name="Zhang P."/>
            <person name="Zhang Y."/>
            <person name="Zimin A.V."/>
            <person name="Baldwin J."/>
            <person name="Abdouelleil A."/>
            <person name="Abdulkadir J."/>
            <person name="Abebe A."/>
            <person name="Abera B."/>
            <person name="Abreu J."/>
            <person name="Acer S.C."/>
            <person name="Aftuck L."/>
            <person name="Alexander A."/>
            <person name="An P."/>
            <person name="Anderson E."/>
            <person name="Anderson S."/>
            <person name="Arachi H."/>
            <person name="Azer M."/>
            <person name="Bachantsang P."/>
            <person name="Barry A."/>
            <person name="Bayul T."/>
            <person name="Berlin A."/>
            <person name="Bessette D."/>
            <person name="Bloom T."/>
            <person name="Blye J."/>
            <person name="Boguslavskiy L."/>
            <person name="Bonnet C."/>
            <person name="Boukhgalter B."/>
            <person name="Bourzgui I."/>
            <person name="Brown A."/>
            <person name="Cahill P."/>
            <person name="Channer S."/>
            <person name="Cheshatsang Y."/>
            <person name="Chuda L."/>
            <person name="Citroen M."/>
            <person name="Collymore A."/>
            <person name="Cooke P."/>
            <person name="Costello M."/>
            <person name="D'Aco K."/>
            <person name="Daza R."/>
            <person name="De Haan G."/>
            <person name="DeGray S."/>
            <person name="DeMaso C."/>
            <person name="Dhargay N."/>
            <person name="Dooley K."/>
            <person name="Dooley E."/>
            <person name="Doricent M."/>
            <person name="Dorje P."/>
            <person name="Dorjee K."/>
            <person name="Dupes A."/>
            <person name="Elong R."/>
            <person name="Falk J."/>
            <person name="Farina A."/>
            <person name="Faro S."/>
            <person name="Ferguson D."/>
            <person name="Fisher S."/>
            <person name="Foley C.D."/>
            <person name="Franke A."/>
            <person name="Friedrich D."/>
            <person name="Gadbois L."/>
            <person name="Gearin G."/>
            <person name="Gearin C.R."/>
            <person name="Giannoukos G."/>
            <person name="Goode T."/>
            <person name="Graham J."/>
            <person name="Grandbois E."/>
            <person name="Grewal S."/>
            <person name="Gyaltsen K."/>
            <person name="Hafez N."/>
            <person name="Hagos B."/>
            <person name="Hall J."/>
            <person name="Henson C."/>
            <person name="Hollinger A."/>
            <person name="Honan T."/>
            <person name="Huard M.D."/>
            <person name="Hughes L."/>
            <person name="Hurhula B."/>
            <person name="Husby M.E."/>
            <person name="Kamat A."/>
            <person name="Kanga B."/>
            <person name="Kashin S."/>
            <person name="Khazanovich D."/>
            <person name="Kisner P."/>
            <person name="Lance K."/>
            <person name="Lara M."/>
            <person name="Lee W."/>
            <person name="Lennon N."/>
            <person name="Letendre F."/>
            <person name="LeVine R."/>
            <person name="Lipovsky A."/>
            <person name="Liu X."/>
            <person name="Liu J."/>
            <person name="Liu S."/>
            <person name="Lokyitsang T."/>
            <person name="Lokyitsang Y."/>
            <person name="Lubonja R."/>
            <person name="Lui A."/>
            <person name="MacDonald P."/>
            <person name="Magnisalis V."/>
            <person name="Maru K."/>
            <person name="Matthews C."/>
            <person name="McCusker W."/>
            <person name="McDonough S."/>
            <person name="Mehta T."/>
            <person name="Meldrim J."/>
            <person name="Meneus L."/>
            <person name="Mihai O."/>
            <person name="Mihalev A."/>
            <person name="Mihova T."/>
            <person name="Mittelman R."/>
            <person name="Mlenga V."/>
            <person name="Montmayeur A."/>
            <person name="Mulrain L."/>
            <person name="Navidi A."/>
            <person name="Naylor J."/>
            <person name="Negash T."/>
            <person name="Nguyen T."/>
            <person name="Nguyen N."/>
            <person name="Nicol R."/>
            <person name="Norbu C."/>
            <person name="Norbu N."/>
            <person name="Novod N."/>
            <person name="O'Neill B."/>
            <person name="Osman S."/>
            <person name="Markiewicz E."/>
            <person name="Oyono O.L."/>
            <person name="Patti C."/>
            <person name="Phunkhang P."/>
            <person name="Pierre F."/>
            <person name="Priest M."/>
            <person name="Raghuraman S."/>
            <person name="Rege F."/>
            <person name="Reyes R."/>
            <person name="Rise C."/>
            <person name="Rogov P."/>
            <person name="Ross K."/>
            <person name="Ryan E."/>
            <person name="Settipalli S."/>
            <person name="Shea T."/>
            <person name="Sherpa N."/>
            <person name="Shi L."/>
            <person name="Shih D."/>
            <person name="Sparrow T."/>
            <person name="Spaulding J."/>
            <person name="Stalker J."/>
            <person name="Stange-Thomann N."/>
            <person name="Stavropoulos S."/>
            <person name="Stone C."/>
            <person name="Strader C."/>
            <person name="Tesfaye S."/>
            <person name="Thomson T."/>
            <person name="Thoulutsang Y."/>
            <person name="Thoulutsang D."/>
            <person name="Topham K."/>
            <person name="Topping I."/>
            <person name="Tsamla T."/>
            <person name="Vassiliev H."/>
            <person name="Vo A."/>
            <person name="Wangchuk T."/>
            <person name="Wangdi T."/>
            <person name="Weiand M."/>
            <person name="Wilkinson J."/>
            <person name="Wilson A."/>
            <person name="Yadav S."/>
            <person name="Young G."/>
            <person name="Yu Q."/>
            <person name="Zembek L."/>
            <person name="Zhong D."/>
            <person name="Zimmer A."/>
            <person name="Zwirko Z."/>
            <person name="Jaffe D.B."/>
            <person name="Alvarez P."/>
            <person name="Brockman W."/>
            <person name="Butler J."/>
            <person name="Chin C."/>
            <person name="Gnerre S."/>
            <person name="Grabherr M."/>
            <person name="Kleber M."/>
            <person name="Mauceli E."/>
            <person name="MacCallum I."/>
        </authorList>
    </citation>
    <scope>NUCLEOTIDE SEQUENCE [LARGE SCALE GENOMIC DNA]</scope>
    <source>
        <strain evidence="9">Tucson 14030-0811.24</strain>
    </source>
</reference>
<dbReference type="InParanoid" id="B4NLW3"/>
<dbReference type="InterPro" id="IPR051940">
    <property type="entry name" value="Chitin_bind-dev_reg"/>
</dbReference>
<keyword evidence="4" id="KW-1015">Disulfide bond</keyword>
<dbReference type="Gene3D" id="2.170.140.10">
    <property type="entry name" value="Chitin binding domain"/>
    <property type="match status" value="3"/>
</dbReference>
<evidence type="ECO:0000313" key="8">
    <source>
        <dbReference type="EMBL" id="EDW85415.2"/>
    </source>
</evidence>
<organism evidence="8 9">
    <name type="scientific">Drosophila willistoni</name>
    <name type="common">Fruit fly</name>
    <dbReference type="NCBI Taxonomy" id="7260"/>
    <lineage>
        <taxon>Eukaryota</taxon>
        <taxon>Metazoa</taxon>
        <taxon>Ecdysozoa</taxon>
        <taxon>Arthropoda</taxon>
        <taxon>Hexapoda</taxon>
        <taxon>Insecta</taxon>
        <taxon>Pterygota</taxon>
        <taxon>Neoptera</taxon>
        <taxon>Endopterygota</taxon>
        <taxon>Diptera</taxon>
        <taxon>Brachycera</taxon>
        <taxon>Muscomorpha</taxon>
        <taxon>Ephydroidea</taxon>
        <taxon>Drosophilidae</taxon>
        <taxon>Drosophila</taxon>
        <taxon>Sophophora</taxon>
    </lineage>
</organism>
<evidence type="ECO:0000259" key="7">
    <source>
        <dbReference type="PROSITE" id="PS50940"/>
    </source>
</evidence>
<feature type="signal peptide" evidence="6">
    <location>
        <begin position="1"/>
        <end position="23"/>
    </location>
</feature>
<feature type="chain" id="PRO_5006458502" description="Chitin-binding type-2 domain-containing protein" evidence="6">
    <location>
        <begin position="24"/>
        <end position="285"/>
    </location>
</feature>
<accession>B4NLW3</accession>
<dbReference type="SMART" id="SM00494">
    <property type="entry name" value="ChtBD2"/>
    <property type="match status" value="3"/>
</dbReference>
<dbReference type="SUPFAM" id="SSF57625">
    <property type="entry name" value="Invertebrate chitin-binding proteins"/>
    <property type="match status" value="3"/>
</dbReference>
<dbReference type="PANTHER" id="PTHR23301:SF0">
    <property type="entry name" value="CHITIN-BINDING TYPE-2 DOMAIN-CONTAINING PROTEIN-RELATED"/>
    <property type="match status" value="1"/>
</dbReference>
<evidence type="ECO:0000256" key="2">
    <source>
        <dbReference type="ARBA" id="ARBA00022729"/>
    </source>
</evidence>
<dbReference type="Proteomes" id="UP000007798">
    <property type="component" value="Unassembled WGS sequence"/>
</dbReference>
<dbReference type="STRING" id="7260.B4NLW3"/>
<dbReference type="InterPro" id="IPR002557">
    <property type="entry name" value="Chitin-bd_dom"/>
</dbReference>
<feature type="domain" description="Chitin-binding type-2" evidence="7">
    <location>
        <begin position="128"/>
        <end position="191"/>
    </location>
</feature>
<keyword evidence="5" id="KW-0325">Glycoprotein</keyword>
<dbReference type="PROSITE" id="PS50940">
    <property type="entry name" value="CHIT_BIND_II"/>
    <property type="match status" value="3"/>
</dbReference>
<dbReference type="eggNOG" id="ENOG502TB24">
    <property type="taxonomic scope" value="Eukaryota"/>
</dbReference>
<evidence type="ECO:0000256" key="1">
    <source>
        <dbReference type="ARBA" id="ARBA00022669"/>
    </source>
</evidence>
<evidence type="ECO:0000256" key="4">
    <source>
        <dbReference type="ARBA" id="ARBA00023157"/>
    </source>
</evidence>
<protein>
    <recommendedName>
        <fullName evidence="7">Chitin-binding type-2 domain-containing protein</fullName>
    </recommendedName>
</protein>
<feature type="domain" description="Chitin-binding type-2" evidence="7">
    <location>
        <begin position="47"/>
        <end position="105"/>
    </location>
</feature>
<evidence type="ECO:0000256" key="6">
    <source>
        <dbReference type="SAM" id="SignalP"/>
    </source>
</evidence>
<dbReference type="EMBL" id="CH964278">
    <property type="protein sequence ID" value="EDW85415.2"/>
    <property type="molecule type" value="Genomic_DNA"/>
</dbReference>
<dbReference type="HOGENOM" id="CLU_974100_0_0_1"/>
<keyword evidence="3" id="KW-0677">Repeat</keyword>
<dbReference type="OrthoDB" id="6020543at2759"/>